<feature type="region of interest" description="Disordered" evidence="1">
    <location>
        <begin position="57"/>
        <end position="92"/>
    </location>
</feature>
<evidence type="ECO:0000313" key="3">
    <source>
        <dbReference type="Proteomes" id="UP000009183"/>
    </source>
</evidence>
<dbReference type="Proteomes" id="UP000009183">
    <property type="component" value="Chromosome 8"/>
</dbReference>
<feature type="region of interest" description="Disordered" evidence="1">
    <location>
        <begin position="1"/>
        <end position="20"/>
    </location>
</feature>
<reference evidence="3" key="1">
    <citation type="journal article" date="2007" name="Nature">
        <title>The grapevine genome sequence suggests ancestral hexaploidization in major angiosperm phyla.</title>
        <authorList>
            <consortium name="The French-Italian Public Consortium for Grapevine Genome Characterization."/>
            <person name="Jaillon O."/>
            <person name="Aury J.-M."/>
            <person name="Noel B."/>
            <person name="Policriti A."/>
            <person name="Clepet C."/>
            <person name="Casagrande A."/>
            <person name="Choisne N."/>
            <person name="Aubourg S."/>
            <person name="Vitulo N."/>
            <person name="Jubin C."/>
            <person name="Vezzi A."/>
            <person name="Legeai F."/>
            <person name="Hugueney P."/>
            <person name="Dasilva C."/>
            <person name="Horner D."/>
            <person name="Mica E."/>
            <person name="Jublot D."/>
            <person name="Poulain J."/>
            <person name="Bruyere C."/>
            <person name="Billault A."/>
            <person name="Segurens B."/>
            <person name="Gouyvenoux M."/>
            <person name="Ugarte E."/>
            <person name="Cattonaro F."/>
            <person name="Anthouard V."/>
            <person name="Vico V."/>
            <person name="Del Fabbro C."/>
            <person name="Alaux M."/>
            <person name="Di Gaspero G."/>
            <person name="Dumas V."/>
            <person name="Felice N."/>
            <person name="Paillard S."/>
            <person name="Juman I."/>
            <person name="Moroldo M."/>
            <person name="Scalabrin S."/>
            <person name="Canaguier A."/>
            <person name="Le Clainche I."/>
            <person name="Malacrida G."/>
            <person name="Durand E."/>
            <person name="Pesole G."/>
            <person name="Laucou V."/>
            <person name="Chatelet P."/>
            <person name="Merdinoglu D."/>
            <person name="Delledonne M."/>
            <person name="Pezzotti M."/>
            <person name="Lecharny A."/>
            <person name="Scarpelli C."/>
            <person name="Artiguenave F."/>
            <person name="Pe M.E."/>
            <person name="Valle G."/>
            <person name="Morgante M."/>
            <person name="Caboche M."/>
            <person name="Adam-Blondon A.-F."/>
            <person name="Weissenbach J."/>
            <person name="Quetier F."/>
            <person name="Wincker P."/>
        </authorList>
    </citation>
    <scope>NUCLEOTIDE SEQUENCE [LARGE SCALE GENOMIC DNA]</scope>
    <source>
        <strain evidence="3">cv. Pinot noir / PN40024</strain>
    </source>
</reference>
<dbReference type="PaxDb" id="29760-VIT_08s0032g01000.t01"/>
<dbReference type="HOGENOM" id="CLU_2417693_0_0_1"/>
<organism evidence="2 3">
    <name type="scientific">Vitis vinifera</name>
    <name type="common">Grape</name>
    <dbReference type="NCBI Taxonomy" id="29760"/>
    <lineage>
        <taxon>Eukaryota</taxon>
        <taxon>Viridiplantae</taxon>
        <taxon>Streptophyta</taxon>
        <taxon>Embryophyta</taxon>
        <taxon>Tracheophyta</taxon>
        <taxon>Spermatophyta</taxon>
        <taxon>Magnoliopsida</taxon>
        <taxon>eudicotyledons</taxon>
        <taxon>Gunneridae</taxon>
        <taxon>Pentapetalae</taxon>
        <taxon>rosids</taxon>
        <taxon>Vitales</taxon>
        <taxon>Vitaceae</taxon>
        <taxon>Viteae</taxon>
        <taxon>Vitis</taxon>
    </lineage>
</organism>
<feature type="compositionally biased region" description="Polar residues" evidence="1">
    <location>
        <begin position="1"/>
        <end position="15"/>
    </location>
</feature>
<name>D7U8R0_VITVI</name>
<keyword evidence="3" id="KW-1185">Reference proteome</keyword>
<protein>
    <submittedName>
        <fullName evidence="2">Uncharacterized protein</fullName>
    </submittedName>
</protein>
<dbReference type="EMBL" id="FN596742">
    <property type="protein sequence ID" value="CBI39124.3"/>
    <property type="molecule type" value="Genomic_DNA"/>
</dbReference>
<feature type="compositionally biased region" description="Pro residues" evidence="1">
    <location>
        <begin position="60"/>
        <end position="70"/>
    </location>
</feature>
<dbReference type="AlphaFoldDB" id="D7U8R0"/>
<proteinExistence type="predicted"/>
<dbReference type="InParanoid" id="D7U8R0"/>
<accession>D7U8R0</accession>
<gene>
    <name evidence="2" type="ordered locus">VIT_08s0032g01000</name>
</gene>
<sequence>MNQSLLVARGTTSASGVDRGVGMGDVLQTGQAAAGTCWGRVQKYEAKVMVVMSKSIPTDTPIPYPKPPMLLDPRKPPESAVPFMAPENLSRG</sequence>
<evidence type="ECO:0000313" key="2">
    <source>
        <dbReference type="EMBL" id="CBI39124.3"/>
    </source>
</evidence>
<evidence type="ECO:0000256" key="1">
    <source>
        <dbReference type="SAM" id="MobiDB-lite"/>
    </source>
</evidence>